<dbReference type="EMBL" id="PYNF01000007">
    <property type="protein sequence ID" value="PSU98900.1"/>
    <property type="molecule type" value="Genomic_DNA"/>
</dbReference>
<evidence type="ECO:0000256" key="2">
    <source>
        <dbReference type="SAM" id="SignalP"/>
    </source>
</evidence>
<protein>
    <submittedName>
        <fullName evidence="3">Uncharacterized protein</fullName>
    </submittedName>
</protein>
<feature type="transmembrane region" description="Helical" evidence="1">
    <location>
        <begin position="30"/>
        <end position="50"/>
    </location>
</feature>
<evidence type="ECO:0000313" key="3">
    <source>
        <dbReference type="EMBL" id="PSU98900.1"/>
    </source>
</evidence>
<dbReference type="GeneID" id="29944711"/>
<keyword evidence="1" id="KW-0812">Transmembrane</keyword>
<dbReference type="AlphaFoldDB" id="A0A2T3KI98"/>
<feature type="transmembrane region" description="Helical" evidence="1">
    <location>
        <begin position="62"/>
        <end position="88"/>
    </location>
</feature>
<feature type="signal peptide" evidence="2">
    <location>
        <begin position="1"/>
        <end position="20"/>
    </location>
</feature>
<organism evidence="3 4">
    <name type="scientific">Photobacterium kishitanii</name>
    <dbReference type="NCBI Taxonomy" id="318456"/>
    <lineage>
        <taxon>Bacteria</taxon>
        <taxon>Pseudomonadati</taxon>
        <taxon>Pseudomonadota</taxon>
        <taxon>Gammaproteobacteria</taxon>
        <taxon>Vibrionales</taxon>
        <taxon>Vibrionaceae</taxon>
        <taxon>Photobacterium</taxon>
    </lineage>
</organism>
<evidence type="ECO:0000256" key="1">
    <source>
        <dbReference type="SAM" id="Phobius"/>
    </source>
</evidence>
<comment type="caution">
    <text evidence="3">The sequence shown here is derived from an EMBL/GenBank/DDBJ whole genome shotgun (WGS) entry which is preliminary data.</text>
</comment>
<keyword evidence="1" id="KW-1133">Transmembrane helix</keyword>
<accession>A0A2T3KI98</accession>
<keyword evidence="1" id="KW-0472">Membrane</keyword>
<evidence type="ECO:0000313" key="4">
    <source>
        <dbReference type="Proteomes" id="UP000241426"/>
    </source>
</evidence>
<proteinExistence type="predicted"/>
<dbReference type="RefSeq" id="WP_036794377.1">
    <property type="nucleotide sequence ID" value="NZ_JAUZMX010000001.1"/>
</dbReference>
<name>A0A2T3KI98_9GAMM</name>
<sequence length="90" mass="10012">MKRLSLITANLALLSPSAFAQTVIPQSQVNMPDIITTIIIFLIALGTYHLTKTKIQQKKPNFPVVIHHAAGAIMAAMIFYVIFFFIGFCF</sequence>
<gene>
    <name evidence="3" type="ORF">C9J27_10380</name>
</gene>
<feature type="chain" id="PRO_5015685813" evidence="2">
    <location>
        <begin position="21"/>
        <end position="90"/>
    </location>
</feature>
<dbReference type="Proteomes" id="UP000241426">
    <property type="component" value="Unassembled WGS sequence"/>
</dbReference>
<reference evidence="3 4" key="1">
    <citation type="submission" date="2018-01" db="EMBL/GenBank/DDBJ databases">
        <title>Whole genome sequencing of Histamine producing bacteria.</title>
        <authorList>
            <person name="Butler K."/>
        </authorList>
    </citation>
    <scope>NUCLEOTIDE SEQUENCE [LARGE SCALE GENOMIC DNA]</scope>
    <source>
        <strain evidence="3 4">FS-7.2</strain>
    </source>
</reference>
<keyword evidence="2" id="KW-0732">Signal</keyword>